<reference evidence="1 2" key="1">
    <citation type="submission" date="2021-04" db="EMBL/GenBank/DDBJ databases">
        <authorList>
            <person name="Ivanova A."/>
        </authorList>
    </citation>
    <scope>NUCLEOTIDE SEQUENCE [LARGE SCALE GENOMIC DNA]</scope>
    <source>
        <strain evidence="1 2">G18</strain>
    </source>
</reference>
<dbReference type="EMBL" id="JAGKQQ010000001">
    <property type="protein sequence ID" value="MBP3958342.1"/>
    <property type="molecule type" value="Genomic_DNA"/>
</dbReference>
<evidence type="ECO:0000313" key="2">
    <source>
        <dbReference type="Proteomes" id="UP000676565"/>
    </source>
</evidence>
<protein>
    <submittedName>
        <fullName evidence="1">Uncharacterized protein</fullName>
    </submittedName>
</protein>
<gene>
    <name evidence="1" type="ORF">J8F10_24095</name>
</gene>
<organism evidence="1 2">
    <name type="scientific">Gemmata palustris</name>
    <dbReference type="NCBI Taxonomy" id="2822762"/>
    <lineage>
        <taxon>Bacteria</taxon>
        <taxon>Pseudomonadati</taxon>
        <taxon>Planctomycetota</taxon>
        <taxon>Planctomycetia</taxon>
        <taxon>Gemmatales</taxon>
        <taxon>Gemmataceae</taxon>
        <taxon>Gemmata</taxon>
    </lineage>
</organism>
<keyword evidence="2" id="KW-1185">Reference proteome</keyword>
<sequence length="171" mass="17388">MTDIGGGALFISTGTIWKPVGGSCVLASSSVSGVSVTGTTSETTLATVTIPAGLMTANGALRVRTLWSYTNSGNNKVPRMRLGGIGGTVFMGPTFTTTASAQIDSDVRNRGAANSQVSWNFSSLGIGSSTGAPTTGSVDTATAQDLVFTGQLTNTGETITLESYRVELVIP</sequence>
<comment type="caution">
    <text evidence="1">The sequence shown here is derived from an EMBL/GenBank/DDBJ whole genome shotgun (WGS) entry which is preliminary data.</text>
</comment>
<accession>A0ABS5BX78</accession>
<dbReference type="RefSeq" id="WP_210658233.1">
    <property type="nucleotide sequence ID" value="NZ_JAGKQQ010000001.1"/>
</dbReference>
<evidence type="ECO:0000313" key="1">
    <source>
        <dbReference type="EMBL" id="MBP3958342.1"/>
    </source>
</evidence>
<dbReference type="Proteomes" id="UP000676565">
    <property type="component" value="Unassembled WGS sequence"/>
</dbReference>
<name>A0ABS5BX78_9BACT</name>
<proteinExistence type="predicted"/>